<evidence type="ECO:0000256" key="7">
    <source>
        <dbReference type="ARBA" id="ARBA00023054"/>
    </source>
</evidence>
<dbReference type="PANTHER" id="PTHR46600">
    <property type="entry name" value="THAP DOMAIN-CONTAINING"/>
    <property type="match status" value="1"/>
</dbReference>
<comment type="similarity">
    <text evidence="2">Belongs to the THAP1 family.</text>
</comment>
<evidence type="ECO:0000256" key="3">
    <source>
        <dbReference type="ARBA" id="ARBA00022723"/>
    </source>
</evidence>
<keyword evidence="10" id="KW-0539">Nucleus</keyword>
<reference evidence="15" key="1">
    <citation type="submission" date="2021-01" db="EMBL/GenBank/DDBJ databases">
        <title>Caligus Genome Assembly.</title>
        <authorList>
            <person name="Gallardo-Escarate C."/>
        </authorList>
    </citation>
    <scope>NUCLEOTIDE SEQUENCE [LARGE SCALE GENOMIC DNA]</scope>
</reference>
<dbReference type="Gene3D" id="6.20.210.20">
    <property type="entry name" value="THAP domain"/>
    <property type="match status" value="1"/>
</dbReference>
<dbReference type="EMBL" id="CP045895">
    <property type="protein sequence ID" value="QQP48693.1"/>
    <property type="molecule type" value="Genomic_DNA"/>
</dbReference>
<feature type="domain" description="THAP-type" evidence="13">
    <location>
        <begin position="1"/>
        <end position="92"/>
    </location>
</feature>
<dbReference type="SMART" id="SM00980">
    <property type="entry name" value="THAP"/>
    <property type="match status" value="1"/>
</dbReference>
<keyword evidence="4 12" id="KW-0863">Zinc-finger</keyword>
<keyword evidence="15" id="KW-1185">Reference proteome</keyword>
<keyword evidence="5" id="KW-0862">Zinc</keyword>
<dbReference type="GO" id="GO:0043565">
    <property type="term" value="F:sequence-specific DNA binding"/>
    <property type="evidence" value="ECO:0007669"/>
    <property type="project" value="InterPro"/>
</dbReference>
<evidence type="ECO:0000256" key="4">
    <source>
        <dbReference type="ARBA" id="ARBA00022771"/>
    </source>
</evidence>
<evidence type="ECO:0000256" key="5">
    <source>
        <dbReference type="ARBA" id="ARBA00022833"/>
    </source>
</evidence>
<sequence>MSDRLPKSVSTKATKVSLHIFPKDEELKKIWLRSIKRKDFCPSKHSRVCSRHFQESCFVLERQDSNNSRSKNNRLSSMNLAKLKPGAIPTISRRHHLICHHPFQKEQLIVRRLKK</sequence>
<gene>
    <name evidence="14" type="ORF">FKW44_009081</name>
</gene>
<keyword evidence="11" id="KW-0131">Cell cycle</keyword>
<dbReference type="Pfam" id="PF05485">
    <property type="entry name" value="THAP"/>
    <property type="match status" value="1"/>
</dbReference>
<keyword evidence="8 12" id="KW-0238">DNA-binding</keyword>
<evidence type="ECO:0000256" key="2">
    <source>
        <dbReference type="ARBA" id="ARBA00006177"/>
    </source>
</evidence>
<evidence type="ECO:0000256" key="12">
    <source>
        <dbReference type="PROSITE-ProRule" id="PRU00309"/>
    </source>
</evidence>
<evidence type="ECO:0000256" key="11">
    <source>
        <dbReference type="ARBA" id="ARBA00023306"/>
    </source>
</evidence>
<evidence type="ECO:0000313" key="15">
    <source>
        <dbReference type="Proteomes" id="UP000595437"/>
    </source>
</evidence>
<organism evidence="14 15">
    <name type="scientific">Caligus rogercresseyi</name>
    <name type="common">Sea louse</name>
    <dbReference type="NCBI Taxonomy" id="217165"/>
    <lineage>
        <taxon>Eukaryota</taxon>
        <taxon>Metazoa</taxon>
        <taxon>Ecdysozoa</taxon>
        <taxon>Arthropoda</taxon>
        <taxon>Crustacea</taxon>
        <taxon>Multicrustacea</taxon>
        <taxon>Hexanauplia</taxon>
        <taxon>Copepoda</taxon>
        <taxon>Siphonostomatoida</taxon>
        <taxon>Caligidae</taxon>
        <taxon>Caligus</taxon>
    </lineage>
</organism>
<proteinExistence type="inferred from homology"/>
<dbReference type="GO" id="GO:0005654">
    <property type="term" value="C:nucleoplasm"/>
    <property type="evidence" value="ECO:0007669"/>
    <property type="project" value="UniProtKB-SubCell"/>
</dbReference>
<evidence type="ECO:0000256" key="8">
    <source>
        <dbReference type="ARBA" id="ARBA00023125"/>
    </source>
</evidence>
<keyword evidence="7" id="KW-0175">Coiled coil</keyword>
<dbReference type="OrthoDB" id="5982876at2759"/>
<evidence type="ECO:0000256" key="1">
    <source>
        <dbReference type="ARBA" id="ARBA00004642"/>
    </source>
</evidence>
<dbReference type="GO" id="GO:0008270">
    <property type="term" value="F:zinc ion binding"/>
    <property type="evidence" value="ECO:0007669"/>
    <property type="project" value="UniProtKB-KW"/>
</dbReference>
<protein>
    <submittedName>
        <fullName evidence="14">THAP domaincontaining protein 5like</fullName>
    </submittedName>
</protein>
<dbReference type="PROSITE" id="PS50950">
    <property type="entry name" value="ZF_THAP"/>
    <property type="match status" value="1"/>
</dbReference>
<feature type="non-terminal residue" evidence="14">
    <location>
        <position position="1"/>
    </location>
</feature>
<evidence type="ECO:0000259" key="13">
    <source>
        <dbReference type="PROSITE" id="PS50950"/>
    </source>
</evidence>
<dbReference type="PANTHER" id="PTHR46600:SF1">
    <property type="entry name" value="THAP DOMAIN-CONTAINING PROTEIN 1"/>
    <property type="match status" value="1"/>
</dbReference>
<dbReference type="InterPro" id="IPR026516">
    <property type="entry name" value="THAP1/10"/>
</dbReference>
<evidence type="ECO:0000256" key="9">
    <source>
        <dbReference type="ARBA" id="ARBA00023163"/>
    </source>
</evidence>
<name>A0A7T8HEM7_CALRO</name>
<evidence type="ECO:0000256" key="10">
    <source>
        <dbReference type="ARBA" id="ARBA00023242"/>
    </source>
</evidence>
<keyword evidence="6" id="KW-0805">Transcription regulation</keyword>
<dbReference type="Proteomes" id="UP000595437">
    <property type="component" value="Chromosome 6"/>
</dbReference>
<keyword evidence="3" id="KW-0479">Metal-binding</keyword>
<dbReference type="SUPFAM" id="SSF57716">
    <property type="entry name" value="Glucocorticoid receptor-like (DNA-binding domain)"/>
    <property type="match status" value="1"/>
</dbReference>
<accession>A0A7T8HEM7</accession>
<evidence type="ECO:0000313" key="14">
    <source>
        <dbReference type="EMBL" id="QQP48693.1"/>
    </source>
</evidence>
<dbReference type="InterPro" id="IPR006612">
    <property type="entry name" value="THAP_Znf"/>
</dbReference>
<keyword evidence="9" id="KW-0804">Transcription</keyword>
<dbReference type="SMART" id="SM00692">
    <property type="entry name" value="DM3"/>
    <property type="match status" value="1"/>
</dbReference>
<comment type="subcellular location">
    <subcellularLocation>
        <location evidence="1">Nucleus</location>
        <location evidence="1">Nucleoplasm</location>
    </subcellularLocation>
</comment>
<evidence type="ECO:0000256" key="6">
    <source>
        <dbReference type="ARBA" id="ARBA00023015"/>
    </source>
</evidence>
<dbReference type="AlphaFoldDB" id="A0A7T8HEM7"/>
<dbReference type="InterPro" id="IPR038441">
    <property type="entry name" value="THAP_Znf_sf"/>
</dbReference>